<feature type="region of interest" description="Disordered" evidence="1">
    <location>
        <begin position="47"/>
        <end position="78"/>
    </location>
</feature>
<name>A0A6J4M4C3_9ACTN</name>
<accession>A0A6J4M4C3</accession>
<sequence length="78" mass="8499">MVLLTFGNSNISGTFEATARDYGSDRRGPADLLGRRLQGIAGGAFRSQVANGRPTQRSLTRSRRTNVGSPMAMWARTR</sequence>
<protein>
    <submittedName>
        <fullName evidence="2">Uncharacterized protein</fullName>
    </submittedName>
</protein>
<dbReference type="EMBL" id="CADCUD010000169">
    <property type="protein sequence ID" value="CAA9349244.1"/>
    <property type="molecule type" value="Genomic_DNA"/>
</dbReference>
<gene>
    <name evidence="2" type="ORF">AVDCRST_MAG46-2477</name>
</gene>
<reference evidence="2" key="1">
    <citation type="submission" date="2020-02" db="EMBL/GenBank/DDBJ databases">
        <authorList>
            <person name="Meier V. D."/>
        </authorList>
    </citation>
    <scope>NUCLEOTIDE SEQUENCE</scope>
    <source>
        <strain evidence="2">AVDCRST_MAG46</strain>
    </source>
</reference>
<evidence type="ECO:0000256" key="1">
    <source>
        <dbReference type="SAM" id="MobiDB-lite"/>
    </source>
</evidence>
<proteinExistence type="predicted"/>
<dbReference type="AlphaFoldDB" id="A0A6J4M4C3"/>
<feature type="compositionally biased region" description="Polar residues" evidence="1">
    <location>
        <begin position="48"/>
        <end position="59"/>
    </location>
</feature>
<organism evidence="2">
    <name type="scientific">uncultured Nocardioidaceae bacterium</name>
    <dbReference type="NCBI Taxonomy" id="253824"/>
    <lineage>
        <taxon>Bacteria</taxon>
        <taxon>Bacillati</taxon>
        <taxon>Actinomycetota</taxon>
        <taxon>Actinomycetes</taxon>
        <taxon>Propionibacteriales</taxon>
        <taxon>Nocardioidaceae</taxon>
        <taxon>environmental samples</taxon>
    </lineage>
</organism>
<evidence type="ECO:0000313" key="2">
    <source>
        <dbReference type="EMBL" id="CAA9349244.1"/>
    </source>
</evidence>